<evidence type="ECO:0000313" key="2">
    <source>
        <dbReference type="Proteomes" id="UP000028582"/>
    </source>
</evidence>
<feature type="non-terminal residue" evidence="1">
    <location>
        <position position="1"/>
    </location>
</feature>
<accession>A0A081AVT0</accession>
<feature type="non-terminal residue" evidence="1">
    <location>
        <position position="51"/>
    </location>
</feature>
<organism evidence="1 2">
    <name type="scientific">Phytophthora nicotianae P1976</name>
    <dbReference type="NCBI Taxonomy" id="1317066"/>
    <lineage>
        <taxon>Eukaryota</taxon>
        <taxon>Sar</taxon>
        <taxon>Stramenopiles</taxon>
        <taxon>Oomycota</taxon>
        <taxon>Peronosporomycetes</taxon>
        <taxon>Peronosporales</taxon>
        <taxon>Peronosporaceae</taxon>
        <taxon>Phytophthora</taxon>
    </lineage>
</organism>
<reference evidence="1 2" key="1">
    <citation type="submission" date="2013-11" db="EMBL/GenBank/DDBJ databases">
        <title>The Genome Sequence of Phytophthora parasitica P1976.</title>
        <authorList>
            <consortium name="The Broad Institute Genomics Platform"/>
            <person name="Russ C."/>
            <person name="Tyler B."/>
            <person name="Panabieres F."/>
            <person name="Shan W."/>
            <person name="Tripathy S."/>
            <person name="Grunwald N."/>
            <person name="Machado M."/>
            <person name="Johnson C.S."/>
            <person name="Walker B."/>
            <person name="Young S."/>
            <person name="Zeng Q."/>
            <person name="Gargeya S."/>
            <person name="Fitzgerald M."/>
            <person name="Haas B."/>
            <person name="Abouelleil A."/>
            <person name="Allen A.W."/>
            <person name="Alvarado L."/>
            <person name="Arachchi H.M."/>
            <person name="Berlin A.M."/>
            <person name="Chapman S.B."/>
            <person name="Gainer-Dewar J."/>
            <person name="Goldberg J."/>
            <person name="Griggs A."/>
            <person name="Gujja S."/>
            <person name="Hansen M."/>
            <person name="Howarth C."/>
            <person name="Imamovic A."/>
            <person name="Ireland A."/>
            <person name="Larimer J."/>
            <person name="McCowan C."/>
            <person name="Murphy C."/>
            <person name="Pearson M."/>
            <person name="Poon T.W."/>
            <person name="Priest M."/>
            <person name="Roberts A."/>
            <person name="Saif S."/>
            <person name="Shea T."/>
            <person name="Sisk P."/>
            <person name="Sykes S."/>
            <person name="Wortman J."/>
            <person name="Nusbaum C."/>
            <person name="Birren B."/>
        </authorList>
    </citation>
    <scope>NUCLEOTIDE SEQUENCE [LARGE SCALE GENOMIC DNA]</scope>
    <source>
        <strain evidence="1 2">P1976</strain>
    </source>
</reference>
<comment type="caution">
    <text evidence="1">The sequence shown here is derived from an EMBL/GenBank/DDBJ whole genome shotgun (WGS) entry which is preliminary data.</text>
</comment>
<dbReference type="AlphaFoldDB" id="A0A081AVT0"/>
<evidence type="ECO:0000313" key="1">
    <source>
        <dbReference type="EMBL" id="ETO82991.1"/>
    </source>
</evidence>
<proteinExistence type="predicted"/>
<dbReference type="EMBL" id="ANJA01000585">
    <property type="protein sequence ID" value="ETO82991.1"/>
    <property type="molecule type" value="Genomic_DNA"/>
</dbReference>
<gene>
    <name evidence="1" type="ORF">F444_02927</name>
</gene>
<name>A0A081AVT0_PHYNI</name>
<dbReference type="Proteomes" id="UP000028582">
    <property type="component" value="Unassembled WGS sequence"/>
</dbReference>
<sequence length="51" mass="6330">YPIQSRRRDDRFRVEQYPRHNEGWLYDDRQASHHFDSTCWPNSQLGFFTGR</sequence>
<protein>
    <submittedName>
        <fullName evidence="1">Uncharacterized protein</fullName>
    </submittedName>
</protein>